<keyword evidence="4 6" id="KW-0963">Cytoplasm</keyword>
<proteinExistence type="inferred from homology"/>
<gene>
    <name evidence="6 11" type="primary">ddl</name>
    <name evidence="11" type="ORF">GF1_01620</name>
</gene>
<comment type="catalytic activity">
    <reaction evidence="5 6">
        <text>2 D-alanine + ATP = D-alanyl-D-alanine + ADP + phosphate + H(+)</text>
        <dbReference type="Rhea" id="RHEA:11224"/>
        <dbReference type="ChEBI" id="CHEBI:15378"/>
        <dbReference type="ChEBI" id="CHEBI:30616"/>
        <dbReference type="ChEBI" id="CHEBI:43474"/>
        <dbReference type="ChEBI" id="CHEBI:57416"/>
        <dbReference type="ChEBI" id="CHEBI:57822"/>
        <dbReference type="ChEBI" id="CHEBI:456216"/>
        <dbReference type="EC" id="6.3.2.4"/>
    </reaction>
</comment>
<feature type="binding site" evidence="8">
    <location>
        <position position="287"/>
    </location>
    <ligand>
        <name>Mg(2+)</name>
        <dbReference type="ChEBI" id="CHEBI:18420"/>
        <label>1</label>
    </ligand>
</feature>
<dbReference type="PROSITE" id="PS00843">
    <property type="entry name" value="DALA_DALA_LIGASE_1"/>
    <property type="match status" value="1"/>
</dbReference>
<feature type="binding site" evidence="8">
    <location>
        <position position="289"/>
    </location>
    <ligand>
        <name>Mg(2+)</name>
        <dbReference type="ChEBI" id="CHEBI:18420"/>
        <label>2</label>
    </ligand>
</feature>
<dbReference type="NCBIfam" id="TIGR01205">
    <property type="entry name" value="D_ala_D_alaTIGR"/>
    <property type="match status" value="1"/>
</dbReference>
<evidence type="ECO:0000256" key="7">
    <source>
        <dbReference type="PIRSR" id="PIRSR039102-1"/>
    </source>
</evidence>
<dbReference type="SUPFAM" id="SSF52440">
    <property type="entry name" value="PreATP-grasp domain"/>
    <property type="match status" value="1"/>
</dbReference>
<dbReference type="NCBIfam" id="NF002528">
    <property type="entry name" value="PRK01966.1-4"/>
    <property type="match status" value="1"/>
</dbReference>
<keyword evidence="8" id="KW-0460">Magnesium</keyword>
<comment type="subcellular location">
    <subcellularLocation>
        <location evidence="2 6">Cytoplasm</location>
    </subcellularLocation>
</comment>
<sequence>MADEKSTFEKNMGSEEMKKLRLALLAGGTSGEREVSLKGAAEVEKALDPAKYKVVRYDPATDLARLAAEANELDVAFILLHGLHGEDGTIQGFLDLLGVPYQGAGVLGSALAMDKNLAKALYRLHGLPVAPWEMARPADITDPKRLLATLRLPLVVKPVRQGSSLGMSIVHQAGDLPPALELAFTHDTEVMVEEFVSGTEITVGVLGNDELEALPLVEIIPDSRFEFFDYEAKYQPGATTEICPARVSDRVRDQAQKYSILAHRALKLRGYSRTDMIVAGEEIFLLETNTIPGMTPTSLFPQAAAEYGLSFSALLDRLIELALERQTGG</sequence>
<name>A0A915TXW2_9BACT</name>
<evidence type="ECO:0000256" key="2">
    <source>
        <dbReference type="ARBA" id="ARBA00004496"/>
    </source>
</evidence>
<dbReference type="SUPFAM" id="SSF56059">
    <property type="entry name" value="Glutathione synthetase ATP-binding domain-like"/>
    <property type="match status" value="1"/>
</dbReference>
<feature type="domain" description="D-alanine--D-alanine ligase N-terminal" evidence="9">
    <location>
        <begin position="67"/>
        <end position="104"/>
    </location>
</feature>
<keyword evidence="8" id="KW-0464">Manganese</keyword>
<dbReference type="Gene3D" id="3.40.50.20">
    <property type="match status" value="1"/>
</dbReference>
<dbReference type="InterPro" id="IPR000291">
    <property type="entry name" value="D-Ala_lig_Van_CS"/>
</dbReference>
<comment type="pathway">
    <text evidence="6">Cell wall biogenesis; peptidoglycan biosynthesis.</text>
</comment>
<evidence type="ECO:0000313" key="11">
    <source>
        <dbReference type="EMBL" id="BCO07786.1"/>
    </source>
</evidence>
<organism evidence="11 12">
    <name type="scientific">Desulfolithobacter dissulfuricans</name>
    <dbReference type="NCBI Taxonomy" id="2795293"/>
    <lineage>
        <taxon>Bacteria</taxon>
        <taxon>Pseudomonadati</taxon>
        <taxon>Thermodesulfobacteriota</taxon>
        <taxon>Desulfobulbia</taxon>
        <taxon>Desulfobulbales</taxon>
        <taxon>Desulfobulbaceae</taxon>
        <taxon>Desulfolithobacter</taxon>
    </lineage>
</organism>
<dbReference type="InterPro" id="IPR011127">
    <property type="entry name" value="Dala_Dala_lig_N"/>
</dbReference>
<dbReference type="EMBL" id="AP024233">
    <property type="protein sequence ID" value="BCO07786.1"/>
    <property type="molecule type" value="Genomic_DNA"/>
</dbReference>
<evidence type="ECO:0000256" key="4">
    <source>
        <dbReference type="ARBA" id="ARBA00022490"/>
    </source>
</evidence>
<feature type="domain" description="D-alanine--D-alanine ligase C-terminal" evidence="10">
    <location>
        <begin position="123"/>
        <end position="320"/>
    </location>
</feature>
<dbReference type="InterPro" id="IPR011095">
    <property type="entry name" value="Dala_Dala_lig_C"/>
</dbReference>
<dbReference type="GO" id="GO:0071555">
    <property type="term" value="P:cell wall organization"/>
    <property type="evidence" value="ECO:0007669"/>
    <property type="project" value="UniProtKB-KW"/>
</dbReference>
<reference evidence="11" key="1">
    <citation type="submission" date="2020-12" db="EMBL/GenBank/DDBJ databases">
        <title>Desulfobium dissulfuricans gen. nov., sp. nov., a novel mesophilic, sulfate-reducing bacterium isolated from a deep-sea hydrothermal vent.</title>
        <authorList>
            <person name="Hashimoto Y."/>
            <person name="Tame A."/>
            <person name="Sawayama S."/>
            <person name="Miyazaki J."/>
            <person name="Takai K."/>
            <person name="Nakagawa S."/>
        </authorList>
    </citation>
    <scope>NUCLEOTIDE SEQUENCE</scope>
    <source>
        <strain evidence="11">GF1</strain>
    </source>
</reference>
<keyword evidence="6" id="KW-0961">Cell wall biogenesis/degradation</keyword>
<dbReference type="NCBIfam" id="NF002378">
    <property type="entry name" value="PRK01372.1"/>
    <property type="match status" value="1"/>
</dbReference>
<keyword evidence="6 11" id="KW-0436">Ligase</keyword>
<dbReference type="EC" id="6.3.2.4" evidence="3 6"/>
<dbReference type="GO" id="GO:0005737">
    <property type="term" value="C:cytoplasm"/>
    <property type="evidence" value="ECO:0007669"/>
    <property type="project" value="UniProtKB-SubCell"/>
</dbReference>
<evidence type="ECO:0000256" key="8">
    <source>
        <dbReference type="PIRSR" id="PIRSR039102-3"/>
    </source>
</evidence>
<comment type="function">
    <text evidence="6">Cell wall formation.</text>
</comment>
<feature type="binding site" evidence="8">
    <location>
        <position position="275"/>
    </location>
    <ligand>
        <name>Mg(2+)</name>
        <dbReference type="ChEBI" id="CHEBI:18420"/>
        <label>1</label>
    </ligand>
</feature>
<comment type="cofactor">
    <cofactor evidence="1">
        <name>Mn(2+)</name>
        <dbReference type="ChEBI" id="CHEBI:29035"/>
    </cofactor>
</comment>
<keyword evidence="6" id="KW-0133">Cell shape</keyword>
<dbReference type="GO" id="GO:0008360">
    <property type="term" value="P:regulation of cell shape"/>
    <property type="evidence" value="ECO:0007669"/>
    <property type="project" value="UniProtKB-KW"/>
</dbReference>
<feature type="binding site" evidence="8">
    <location>
        <position position="287"/>
    </location>
    <ligand>
        <name>Mg(2+)</name>
        <dbReference type="ChEBI" id="CHEBI:18420"/>
        <label>2</label>
    </ligand>
</feature>
<evidence type="ECO:0000256" key="1">
    <source>
        <dbReference type="ARBA" id="ARBA00001936"/>
    </source>
</evidence>
<dbReference type="GO" id="GO:0005524">
    <property type="term" value="F:ATP binding"/>
    <property type="evidence" value="ECO:0007669"/>
    <property type="project" value="InterPro"/>
</dbReference>
<dbReference type="KEGG" id="ddu:GF1_01620"/>
<dbReference type="HAMAP" id="MF_00047">
    <property type="entry name" value="Dala_Dala_lig"/>
    <property type="match status" value="1"/>
</dbReference>
<dbReference type="GO" id="GO:0008716">
    <property type="term" value="F:D-alanine-D-alanine ligase activity"/>
    <property type="evidence" value="ECO:0007669"/>
    <property type="project" value="UniProtKB-UniRule"/>
</dbReference>
<dbReference type="GO" id="GO:0046872">
    <property type="term" value="F:metal ion binding"/>
    <property type="evidence" value="ECO:0007669"/>
    <property type="project" value="UniProtKB-KW"/>
</dbReference>
<accession>A0A915TXW2</accession>
<dbReference type="PROSITE" id="PS00844">
    <property type="entry name" value="DALA_DALA_LIGASE_2"/>
    <property type="match status" value="1"/>
</dbReference>
<keyword evidence="6" id="KW-0573">Peptidoglycan synthesis</keyword>
<dbReference type="Gene3D" id="3.30.1490.20">
    <property type="entry name" value="ATP-grasp fold, A domain"/>
    <property type="match status" value="1"/>
</dbReference>
<dbReference type="Proteomes" id="UP001063350">
    <property type="component" value="Chromosome"/>
</dbReference>
<evidence type="ECO:0000259" key="10">
    <source>
        <dbReference type="Pfam" id="PF07478"/>
    </source>
</evidence>
<dbReference type="Gene3D" id="3.30.470.20">
    <property type="entry name" value="ATP-grasp fold, B domain"/>
    <property type="match status" value="1"/>
</dbReference>
<dbReference type="Pfam" id="PF01820">
    <property type="entry name" value="Dala_Dala_lig_N"/>
    <property type="match status" value="1"/>
</dbReference>
<keyword evidence="12" id="KW-1185">Reference proteome</keyword>
<evidence type="ECO:0000313" key="12">
    <source>
        <dbReference type="Proteomes" id="UP001063350"/>
    </source>
</evidence>
<dbReference type="InterPro" id="IPR005905">
    <property type="entry name" value="D_ala_D_ala"/>
</dbReference>
<feature type="active site" evidence="7">
    <location>
        <position position="32"/>
    </location>
</feature>
<keyword evidence="8" id="KW-0479">Metal-binding</keyword>
<comment type="cofactor">
    <cofactor evidence="8">
        <name>Mg(2+)</name>
        <dbReference type="ChEBI" id="CHEBI:18420"/>
    </cofactor>
    <cofactor evidence="8">
        <name>Mn(2+)</name>
        <dbReference type="ChEBI" id="CHEBI:29035"/>
    </cofactor>
    <text evidence="8">Binds 2 magnesium or manganese ions per subunit.</text>
</comment>
<evidence type="ECO:0000256" key="3">
    <source>
        <dbReference type="ARBA" id="ARBA00012216"/>
    </source>
</evidence>
<feature type="active site" evidence="7">
    <location>
        <position position="163"/>
    </location>
</feature>
<dbReference type="PANTHER" id="PTHR23132:SF23">
    <property type="entry name" value="D-ALANINE--D-ALANINE LIGASE B"/>
    <property type="match status" value="1"/>
</dbReference>
<dbReference type="InterPro" id="IPR013815">
    <property type="entry name" value="ATP_grasp_subdomain_1"/>
</dbReference>
<feature type="active site" evidence="7">
    <location>
        <position position="298"/>
    </location>
</feature>
<evidence type="ECO:0000259" key="9">
    <source>
        <dbReference type="Pfam" id="PF01820"/>
    </source>
</evidence>
<dbReference type="PANTHER" id="PTHR23132">
    <property type="entry name" value="D-ALANINE--D-ALANINE LIGASE"/>
    <property type="match status" value="1"/>
</dbReference>
<comment type="similarity">
    <text evidence="6">Belongs to the D-alanine--D-alanine ligase family.</text>
</comment>
<dbReference type="AlphaFoldDB" id="A0A915TXW2"/>
<dbReference type="InterPro" id="IPR016185">
    <property type="entry name" value="PreATP-grasp_dom_sf"/>
</dbReference>
<dbReference type="PIRSF" id="PIRSF039102">
    <property type="entry name" value="Ddl/VanB"/>
    <property type="match status" value="1"/>
</dbReference>
<dbReference type="GO" id="GO:0009252">
    <property type="term" value="P:peptidoglycan biosynthetic process"/>
    <property type="evidence" value="ECO:0007669"/>
    <property type="project" value="UniProtKB-UniRule"/>
</dbReference>
<dbReference type="Pfam" id="PF07478">
    <property type="entry name" value="Dala_Dala_lig_C"/>
    <property type="match status" value="1"/>
</dbReference>
<evidence type="ECO:0000256" key="6">
    <source>
        <dbReference type="HAMAP-Rule" id="MF_00047"/>
    </source>
</evidence>
<protein>
    <recommendedName>
        <fullName evidence="3 6">D-alanine--D-alanine ligase</fullName>
        <ecNumber evidence="3 6">6.3.2.4</ecNumber>
    </recommendedName>
    <alternativeName>
        <fullName evidence="6">D-Ala-D-Ala ligase</fullName>
    </alternativeName>
    <alternativeName>
        <fullName evidence="6">D-alanylalanine synthetase</fullName>
    </alternativeName>
</protein>
<evidence type="ECO:0000256" key="5">
    <source>
        <dbReference type="ARBA" id="ARBA00047614"/>
    </source>
</evidence>